<evidence type="ECO:0000313" key="2">
    <source>
        <dbReference type="EMBL" id="EKC24136.1"/>
    </source>
</evidence>
<feature type="region of interest" description="Disordered" evidence="1">
    <location>
        <begin position="15"/>
        <end position="49"/>
    </location>
</feature>
<dbReference type="InParanoid" id="K1QRI9"/>
<proteinExistence type="predicted"/>
<organism evidence="2">
    <name type="scientific">Magallana gigas</name>
    <name type="common">Pacific oyster</name>
    <name type="synonym">Crassostrea gigas</name>
    <dbReference type="NCBI Taxonomy" id="29159"/>
    <lineage>
        <taxon>Eukaryota</taxon>
        <taxon>Metazoa</taxon>
        <taxon>Spiralia</taxon>
        <taxon>Lophotrochozoa</taxon>
        <taxon>Mollusca</taxon>
        <taxon>Bivalvia</taxon>
        <taxon>Autobranchia</taxon>
        <taxon>Pteriomorphia</taxon>
        <taxon>Ostreida</taxon>
        <taxon>Ostreoidea</taxon>
        <taxon>Ostreidae</taxon>
        <taxon>Magallana</taxon>
    </lineage>
</organism>
<name>K1QRI9_MAGGI</name>
<accession>K1QRI9</accession>
<dbReference type="HOGENOM" id="CLU_1541608_0_0_1"/>
<sequence>MIVCVLSSWEKQDVLEQGTAPPKPPVTAATSSHLHFRSSPISPQKNKGDVHEFSLPPNTAGTVKLKRRVKTKPPVPASTPSKQETVGSAFSSASMSSFIIHSPDIFSNSAASAPSTPTALKSTNSITAVILFTNTTCFHVIRDIHPTKFPLANIIFCPQIPQEEATGRGSWDQA</sequence>
<reference evidence="2" key="1">
    <citation type="journal article" date="2012" name="Nature">
        <title>The oyster genome reveals stress adaptation and complexity of shell formation.</title>
        <authorList>
            <person name="Zhang G."/>
            <person name="Fang X."/>
            <person name="Guo X."/>
            <person name="Li L."/>
            <person name="Luo R."/>
            <person name="Xu F."/>
            <person name="Yang P."/>
            <person name="Zhang L."/>
            <person name="Wang X."/>
            <person name="Qi H."/>
            <person name="Xiong Z."/>
            <person name="Que H."/>
            <person name="Xie Y."/>
            <person name="Holland P.W."/>
            <person name="Paps J."/>
            <person name="Zhu Y."/>
            <person name="Wu F."/>
            <person name="Chen Y."/>
            <person name="Wang J."/>
            <person name="Peng C."/>
            <person name="Meng J."/>
            <person name="Yang L."/>
            <person name="Liu J."/>
            <person name="Wen B."/>
            <person name="Zhang N."/>
            <person name="Huang Z."/>
            <person name="Zhu Q."/>
            <person name="Feng Y."/>
            <person name="Mount A."/>
            <person name="Hedgecock D."/>
            <person name="Xu Z."/>
            <person name="Liu Y."/>
            <person name="Domazet-Loso T."/>
            <person name="Du Y."/>
            <person name="Sun X."/>
            <person name="Zhang S."/>
            <person name="Liu B."/>
            <person name="Cheng P."/>
            <person name="Jiang X."/>
            <person name="Li J."/>
            <person name="Fan D."/>
            <person name="Wang W."/>
            <person name="Fu W."/>
            <person name="Wang T."/>
            <person name="Wang B."/>
            <person name="Zhang J."/>
            <person name="Peng Z."/>
            <person name="Li Y."/>
            <person name="Li N."/>
            <person name="Wang J."/>
            <person name="Chen M."/>
            <person name="He Y."/>
            <person name="Tan F."/>
            <person name="Song X."/>
            <person name="Zheng Q."/>
            <person name="Huang R."/>
            <person name="Yang H."/>
            <person name="Du X."/>
            <person name="Chen L."/>
            <person name="Yang M."/>
            <person name="Gaffney P.M."/>
            <person name="Wang S."/>
            <person name="Luo L."/>
            <person name="She Z."/>
            <person name="Ming Y."/>
            <person name="Huang W."/>
            <person name="Zhang S."/>
            <person name="Huang B."/>
            <person name="Zhang Y."/>
            <person name="Qu T."/>
            <person name="Ni P."/>
            <person name="Miao G."/>
            <person name="Wang J."/>
            <person name="Wang Q."/>
            <person name="Steinberg C.E."/>
            <person name="Wang H."/>
            <person name="Li N."/>
            <person name="Qian L."/>
            <person name="Zhang G."/>
            <person name="Li Y."/>
            <person name="Yang H."/>
            <person name="Liu X."/>
            <person name="Wang J."/>
            <person name="Yin Y."/>
            <person name="Wang J."/>
        </authorList>
    </citation>
    <scope>NUCLEOTIDE SEQUENCE [LARGE SCALE GENOMIC DNA]</scope>
    <source>
        <strain evidence="2">05x7-T-G4-1.051#20</strain>
    </source>
</reference>
<protein>
    <submittedName>
        <fullName evidence="2">Uncharacterized protein</fullName>
    </submittedName>
</protein>
<evidence type="ECO:0000256" key="1">
    <source>
        <dbReference type="SAM" id="MobiDB-lite"/>
    </source>
</evidence>
<dbReference type="EMBL" id="JH816675">
    <property type="protein sequence ID" value="EKC24136.1"/>
    <property type="molecule type" value="Genomic_DNA"/>
</dbReference>
<dbReference type="AlphaFoldDB" id="K1QRI9"/>
<gene>
    <name evidence="2" type="ORF">CGI_10018467</name>
</gene>